<sequence length="454" mass="52013">MKSVNSGLFMILLMLLEPQYSEFYLCANTREQAKIVFNETSKLINSSPAIKKHFNIKRDVIECKLNNNTLKALSSDYNTTDGLRVSGACIDECGASKDGMLIESMASGMLSVENRLLILISTSYPNTTNPFLEWTSYAQRVLDGVTEDKKLFAMLYSLDEEDFKSAEENCLTVEQIMKANPLQATLKQGREYLESEYMKALDMGGAKLTSFKTKHLNIWLSGSIGEEYINLQDLQKCKIEKDSFNFYGKTVVAGFDMARTGDNTSFSIICYEDGEVYSKNFAFYPADKTEQKTREEKVNYYEMDAKGYSVPVGDIFVDIKEIFEFILKIKEEYQLDIELFGYDQRDMTGLAQMLDNAGIPTVAIPQHSKYLGQPIKMLEQYILQGRFFYEENDLLEINFSNCKCTYDTNNVKYINKKKSKSTKIDMVFSLLNAMYLLNNKLINELEDEFCFQVI</sequence>
<evidence type="ECO:0000313" key="3">
    <source>
        <dbReference type="EMBL" id="MBM6819961.1"/>
    </source>
</evidence>
<feature type="domain" description="Terminase large subunit-like endonuclease" evidence="2">
    <location>
        <begin position="175"/>
        <end position="435"/>
    </location>
</feature>
<evidence type="ECO:0000259" key="2">
    <source>
        <dbReference type="Pfam" id="PF20441"/>
    </source>
</evidence>
<dbReference type="PANTHER" id="PTHR41287">
    <property type="match status" value="1"/>
</dbReference>
<dbReference type="Gene3D" id="3.40.50.300">
    <property type="entry name" value="P-loop containing nucleotide triphosphate hydrolases"/>
    <property type="match status" value="1"/>
</dbReference>
<accession>A0ABS2FHZ9</accession>
<dbReference type="PANTHER" id="PTHR41287:SF1">
    <property type="entry name" value="PROTEIN YMFN"/>
    <property type="match status" value="1"/>
</dbReference>
<comment type="caution">
    <text evidence="3">The sequence shown here is derived from an EMBL/GenBank/DDBJ whole genome shotgun (WGS) entry which is preliminary data.</text>
</comment>
<feature type="domain" description="Terminase large subunit-like ATPase" evidence="1">
    <location>
        <begin position="2"/>
        <end position="127"/>
    </location>
</feature>
<dbReference type="InterPro" id="IPR027417">
    <property type="entry name" value="P-loop_NTPase"/>
</dbReference>
<proteinExistence type="predicted"/>
<dbReference type="Proteomes" id="UP000767334">
    <property type="component" value="Unassembled WGS sequence"/>
</dbReference>
<gene>
    <name evidence="3" type="ORF">H6A19_11550</name>
</gene>
<keyword evidence="4" id="KW-1185">Reference proteome</keyword>
<evidence type="ECO:0008006" key="5">
    <source>
        <dbReference type="Google" id="ProtNLM"/>
    </source>
</evidence>
<reference evidence="3 4" key="1">
    <citation type="journal article" date="2021" name="Sci. Rep.">
        <title>The distribution of antibiotic resistance genes in chicken gut microbiota commensals.</title>
        <authorList>
            <person name="Juricova H."/>
            <person name="Matiasovicova J."/>
            <person name="Kubasova T."/>
            <person name="Cejkova D."/>
            <person name="Rychlik I."/>
        </authorList>
    </citation>
    <scope>NUCLEOTIDE SEQUENCE [LARGE SCALE GENOMIC DNA]</scope>
    <source>
        <strain evidence="3 4">An435</strain>
    </source>
</reference>
<evidence type="ECO:0000259" key="1">
    <source>
        <dbReference type="Pfam" id="PF03354"/>
    </source>
</evidence>
<evidence type="ECO:0000313" key="4">
    <source>
        <dbReference type="Proteomes" id="UP000767334"/>
    </source>
</evidence>
<dbReference type="EMBL" id="JACJLL010000073">
    <property type="protein sequence ID" value="MBM6819961.1"/>
    <property type="molecule type" value="Genomic_DNA"/>
</dbReference>
<organism evidence="3 4">
    <name type="scientific">Clostridium saudiense</name>
    <dbReference type="NCBI Taxonomy" id="1414720"/>
    <lineage>
        <taxon>Bacteria</taxon>
        <taxon>Bacillati</taxon>
        <taxon>Bacillota</taxon>
        <taxon>Clostridia</taxon>
        <taxon>Eubacteriales</taxon>
        <taxon>Clostridiaceae</taxon>
        <taxon>Clostridium</taxon>
    </lineage>
</organism>
<dbReference type="Pfam" id="PF03354">
    <property type="entry name" value="TerL_ATPase"/>
    <property type="match status" value="1"/>
</dbReference>
<name>A0ABS2FHZ9_9CLOT</name>
<dbReference type="InterPro" id="IPR005021">
    <property type="entry name" value="Terminase_largesu-like"/>
</dbReference>
<dbReference type="RefSeq" id="WP_204572429.1">
    <property type="nucleotide sequence ID" value="NZ_JACJLL010000073.1"/>
</dbReference>
<dbReference type="Gene3D" id="3.30.420.240">
    <property type="match status" value="1"/>
</dbReference>
<dbReference type="InterPro" id="IPR046462">
    <property type="entry name" value="TerL_nuclease"/>
</dbReference>
<dbReference type="InterPro" id="IPR046461">
    <property type="entry name" value="TerL_ATPase"/>
</dbReference>
<dbReference type="Pfam" id="PF20441">
    <property type="entry name" value="TerL_nuclease"/>
    <property type="match status" value="1"/>
</dbReference>
<protein>
    <recommendedName>
        <fullName evidence="5">Terminase</fullName>
    </recommendedName>
</protein>